<dbReference type="InterPro" id="IPR006626">
    <property type="entry name" value="PbH1"/>
</dbReference>
<dbReference type="Gene3D" id="2.160.20.10">
    <property type="entry name" value="Single-stranded right-handed beta-helix, Pectin lyase-like"/>
    <property type="match status" value="1"/>
</dbReference>
<evidence type="ECO:0008006" key="5">
    <source>
        <dbReference type="Google" id="ProtNLM"/>
    </source>
</evidence>
<accession>A0A2M6W9U2</accession>
<evidence type="ECO:0000259" key="2">
    <source>
        <dbReference type="Pfam" id="PF13229"/>
    </source>
</evidence>
<gene>
    <name evidence="3" type="ORF">COU23_03100</name>
</gene>
<reference evidence="4" key="1">
    <citation type="submission" date="2017-09" db="EMBL/GenBank/DDBJ databases">
        <title>Depth-based differentiation of microbial function through sediment-hosted aquifers and enrichment of novel symbionts in the deep terrestrial subsurface.</title>
        <authorList>
            <person name="Probst A.J."/>
            <person name="Ladd B."/>
            <person name="Jarett J.K."/>
            <person name="Geller-Mcgrath D.E."/>
            <person name="Sieber C.M.K."/>
            <person name="Emerson J.B."/>
            <person name="Anantharaman K."/>
            <person name="Thomas B.C."/>
            <person name="Malmstrom R."/>
            <person name="Stieglmeier M."/>
            <person name="Klingl A."/>
            <person name="Woyke T."/>
            <person name="Ryan C.M."/>
            <person name="Banfield J.F."/>
        </authorList>
    </citation>
    <scope>NUCLEOTIDE SEQUENCE [LARGE SCALE GENOMIC DNA]</scope>
</reference>
<feature type="domain" description="DUF11" evidence="1">
    <location>
        <begin position="426"/>
        <end position="508"/>
    </location>
</feature>
<proteinExistence type="predicted"/>
<dbReference type="InterPro" id="IPR012334">
    <property type="entry name" value="Pectin_lyas_fold"/>
</dbReference>
<dbReference type="InterPro" id="IPR001434">
    <property type="entry name" value="OmcB-like_DUF11"/>
</dbReference>
<dbReference type="Proteomes" id="UP000231464">
    <property type="component" value="Unassembled WGS sequence"/>
</dbReference>
<dbReference type="EMBL" id="PFBP01000050">
    <property type="protein sequence ID" value="PIT89592.1"/>
    <property type="molecule type" value="Genomic_DNA"/>
</dbReference>
<dbReference type="InterPro" id="IPR051172">
    <property type="entry name" value="Chlamydia_OmcB"/>
</dbReference>
<dbReference type="PANTHER" id="PTHR34819">
    <property type="entry name" value="LARGE CYSTEINE-RICH PERIPLASMIC PROTEIN OMCB"/>
    <property type="match status" value="1"/>
</dbReference>
<comment type="caution">
    <text evidence="3">The sequence shown here is derived from an EMBL/GenBank/DDBJ whole genome shotgun (WGS) entry which is preliminary data.</text>
</comment>
<sequence length="510" mass="54374">MHSLAYPNPYDAGYRPFIIKASGFSNQYPITIRGDYAGHPGVIEHAYELTFQTKHFLSFKNITFDGFGFLADTGSLAITSSDPPDSKRSTDIIFDGCTFKNGDGYGFFQLIPGNDRWTFLNNTFMNGANGIYTYLGSPIGDGGADFLTVKNNVFKHLGPADPGDAHAIGCQGGFGHVIEGNSIEDTGAAILFWNTYSGSKPLGTTIIRGNFIKDVHNGNPERGGITIWDTAENGNFIIDHNIVLNTDGNGITVSSRPNKSVQIHNNIIMNSGPVKYGTGLSILNGQVTGAIYNNIIINPALIFIKVDGDKSGLKIDNNLYFSSIGDKKWFGYTSFSAYQNGTGFDLHGINADPLFVSVDPWAPAKTIGLNSPLRIPEDFKFKSTSPAINAGFNWGQINDYFGSPIQGTPDIGPIEFQSMPVITPNIALTKSANKTQASQGEEITYTITYANTGTGGATDVVITDSIPTGTTYVAGSVSNGGTLSGATLTWTIASVASGGSGSVSFRVKTD</sequence>
<dbReference type="Gene3D" id="2.60.40.740">
    <property type="match status" value="1"/>
</dbReference>
<dbReference type="InterPro" id="IPR047589">
    <property type="entry name" value="DUF11_rpt"/>
</dbReference>
<dbReference type="SUPFAM" id="SSF51126">
    <property type="entry name" value="Pectin lyase-like"/>
    <property type="match status" value="1"/>
</dbReference>
<organism evidence="3 4">
    <name type="scientific">Candidatus Kuenenbacteria bacterium CG10_big_fil_rev_8_21_14_0_10_36_11</name>
    <dbReference type="NCBI Taxonomy" id="1974618"/>
    <lineage>
        <taxon>Bacteria</taxon>
        <taxon>Candidatus Kueneniibacteriota</taxon>
    </lineage>
</organism>
<dbReference type="Pfam" id="PF13229">
    <property type="entry name" value="Beta_helix"/>
    <property type="match status" value="1"/>
</dbReference>
<evidence type="ECO:0000313" key="4">
    <source>
        <dbReference type="Proteomes" id="UP000231464"/>
    </source>
</evidence>
<feature type="domain" description="Right handed beta helix" evidence="2">
    <location>
        <begin position="87"/>
        <end position="200"/>
    </location>
</feature>
<dbReference type="NCBIfam" id="TIGR01451">
    <property type="entry name" value="B_ant_repeat"/>
    <property type="match status" value="1"/>
</dbReference>
<evidence type="ECO:0000313" key="3">
    <source>
        <dbReference type="EMBL" id="PIT89592.1"/>
    </source>
</evidence>
<name>A0A2M6W9U2_9BACT</name>
<dbReference type="Pfam" id="PF01345">
    <property type="entry name" value="DUF11"/>
    <property type="match status" value="1"/>
</dbReference>
<evidence type="ECO:0000259" key="1">
    <source>
        <dbReference type="Pfam" id="PF01345"/>
    </source>
</evidence>
<dbReference type="InterPro" id="IPR011050">
    <property type="entry name" value="Pectin_lyase_fold/virulence"/>
</dbReference>
<dbReference type="PANTHER" id="PTHR34819:SF3">
    <property type="entry name" value="CELL SURFACE PROTEIN"/>
    <property type="match status" value="1"/>
</dbReference>
<dbReference type="AlphaFoldDB" id="A0A2M6W9U2"/>
<protein>
    <recommendedName>
        <fullName evidence="5">DUF11 domain-containing protein</fullName>
    </recommendedName>
</protein>
<dbReference type="SMART" id="SM00710">
    <property type="entry name" value="PbH1"/>
    <property type="match status" value="5"/>
</dbReference>
<dbReference type="InterPro" id="IPR039448">
    <property type="entry name" value="Beta_helix"/>
</dbReference>